<keyword evidence="4" id="KW-0862">Zinc</keyword>
<evidence type="ECO:0000256" key="6">
    <source>
        <dbReference type="ARBA" id="ARBA00023172"/>
    </source>
</evidence>
<dbReference type="InterPro" id="IPR021027">
    <property type="entry name" value="Transposase_put_HTH"/>
</dbReference>
<protein>
    <submittedName>
        <fullName evidence="10">Transposase, IS605 OrfB family, central region</fullName>
    </submittedName>
</protein>
<dbReference type="InterPro" id="IPR010095">
    <property type="entry name" value="Cas12f1-like_TNB"/>
</dbReference>
<dbReference type="OrthoDB" id="1551477at2"/>
<keyword evidence="2" id="KW-0815">Transposition</keyword>
<evidence type="ECO:0000256" key="2">
    <source>
        <dbReference type="ARBA" id="ARBA00022578"/>
    </source>
</evidence>
<feature type="domain" description="Transposase putative helix-turn-helix" evidence="9">
    <location>
        <begin position="1"/>
        <end position="45"/>
    </location>
</feature>
<accession>H5XUI9</accession>
<dbReference type="GO" id="GO:0003677">
    <property type="term" value="F:DNA binding"/>
    <property type="evidence" value="ECO:0007669"/>
    <property type="project" value="UniProtKB-KW"/>
</dbReference>
<keyword evidence="5" id="KW-0238">DNA-binding</keyword>
<dbReference type="STRING" id="768710.DesyoDRAFT_1893"/>
<dbReference type="GO" id="GO:0032196">
    <property type="term" value="P:transposition"/>
    <property type="evidence" value="ECO:0007669"/>
    <property type="project" value="UniProtKB-KW"/>
</dbReference>
<dbReference type="EMBL" id="CM001441">
    <property type="protein sequence ID" value="EHQ89007.1"/>
    <property type="molecule type" value="Genomic_DNA"/>
</dbReference>
<evidence type="ECO:0000313" key="10">
    <source>
        <dbReference type="EMBL" id="EHQ89007.1"/>
    </source>
</evidence>
<dbReference type="Proteomes" id="UP000005104">
    <property type="component" value="Chromosome"/>
</dbReference>
<evidence type="ECO:0000259" key="7">
    <source>
        <dbReference type="Pfam" id="PF01385"/>
    </source>
</evidence>
<dbReference type="NCBIfam" id="NF040570">
    <property type="entry name" value="guided_TnpB"/>
    <property type="match status" value="1"/>
</dbReference>
<feature type="domain" description="Probable transposase IS891/IS1136/IS1341" evidence="7">
    <location>
        <begin position="174"/>
        <end position="282"/>
    </location>
</feature>
<evidence type="ECO:0000259" key="9">
    <source>
        <dbReference type="Pfam" id="PF12323"/>
    </source>
</evidence>
<dbReference type="HOGENOM" id="CLU_032903_0_0_9"/>
<comment type="similarity">
    <text evidence="1">In the C-terminal section; belongs to the transposase 35 family.</text>
</comment>
<evidence type="ECO:0000256" key="4">
    <source>
        <dbReference type="ARBA" id="ARBA00022833"/>
    </source>
</evidence>
<evidence type="ECO:0000256" key="3">
    <source>
        <dbReference type="ARBA" id="ARBA00022723"/>
    </source>
</evidence>
<gene>
    <name evidence="10" type="ORF">DesyoDRAFT_1893</name>
</gene>
<evidence type="ECO:0000259" key="8">
    <source>
        <dbReference type="Pfam" id="PF07282"/>
    </source>
</evidence>
<dbReference type="GO" id="GO:0006310">
    <property type="term" value="P:DNA recombination"/>
    <property type="evidence" value="ECO:0007669"/>
    <property type="project" value="UniProtKB-KW"/>
</dbReference>
<keyword evidence="11" id="KW-1185">Reference proteome</keyword>
<keyword evidence="3" id="KW-0479">Metal-binding</keyword>
<name>H5XUI9_9FIRM</name>
<proteinExistence type="inferred from homology"/>
<dbReference type="RefSeq" id="WP_007782154.1">
    <property type="nucleotide sequence ID" value="NZ_CM001441.1"/>
</dbReference>
<organism evidence="10 11">
    <name type="scientific">Desulfosporosinus youngiae DSM 17734</name>
    <dbReference type="NCBI Taxonomy" id="768710"/>
    <lineage>
        <taxon>Bacteria</taxon>
        <taxon>Bacillati</taxon>
        <taxon>Bacillota</taxon>
        <taxon>Clostridia</taxon>
        <taxon>Eubacteriales</taxon>
        <taxon>Desulfitobacteriaceae</taxon>
        <taxon>Desulfosporosinus</taxon>
    </lineage>
</organism>
<feature type="domain" description="Cas12f1-like TNB" evidence="8">
    <location>
        <begin position="295"/>
        <end position="362"/>
    </location>
</feature>
<dbReference type="InterPro" id="IPR001959">
    <property type="entry name" value="Transposase"/>
</dbReference>
<dbReference type="Pfam" id="PF07282">
    <property type="entry name" value="Cas12f1-like_TNB"/>
    <property type="match status" value="1"/>
</dbReference>
<keyword evidence="6" id="KW-0233">DNA recombination</keyword>
<dbReference type="eggNOG" id="COG0675">
    <property type="taxonomic scope" value="Bacteria"/>
</dbReference>
<evidence type="ECO:0000256" key="1">
    <source>
        <dbReference type="ARBA" id="ARBA00008761"/>
    </source>
</evidence>
<evidence type="ECO:0000256" key="5">
    <source>
        <dbReference type="ARBA" id="ARBA00023125"/>
    </source>
</evidence>
<reference evidence="10 11" key="1">
    <citation type="submission" date="2011-11" db="EMBL/GenBank/DDBJ databases">
        <title>The Noncontiguous Finished genome of Desulfosporosinus youngiae DSM 17734.</title>
        <authorList>
            <consortium name="US DOE Joint Genome Institute (JGI-PGF)"/>
            <person name="Lucas S."/>
            <person name="Han J."/>
            <person name="Lapidus A."/>
            <person name="Cheng J.-F."/>
            <person name="Goodwin L."/>
            <person name="Pitluck S."/>
            <person name="Peters L."/>
            <person name="Ovchinnikova G."/>
            <person name="Lu M."/>
            <person name="Land M.L."/>
            <person name="Hauser L."/>
            <person name="Pester M."/>
            <person name="Spring S."/>
            <person name="Ollivier B."/>
            <person name="Rattei T."/>
            <person name="Klenk H.-P."/>
            <person name="Wagner M."/>
            <person name="Loy A."/>
            <person name="Woyke T.J."/>
        </authorList>
    </citation>
    <scope>NUCLEOTIDE SEQUENCE [LARGE SCALE GENOMIC DNA]</scope>
    <source>
        <strain evidence="10 11">DSM 17734</strain>
    </source>
</reference>
<dbReference type="Pfam" id="PF01385">
    <property type="entry name" value="OrfB_IS605"/>
    <property type="match status" value="1"/>
</dbReference>
<dbReference type="AlphaFoldDB" id="H5XUI9"/>
<sequence length="374" mass="43598">MNKAYNFRLMPTKEQELLFAKTFGCVRFVYNKMLEERIELYEQFKDNEAELKKYKSPTPAKYKAEFVWLKEVDSLALANAQMNLQTAYNNFFRDKRIGFPKFKAKHRDKNSYTTNNVNNNIRLGDKQIKLPKLGFVKLKQHREIPGNQIIKSCTISKSSSGNYFVSILVEYFQDVQPISPTRENVLGLDFDMKNLYTDSQCVRAEYPGFYRKAIEKLAREQRKLAKCTKGSNNRRKQRVRVAKVHEKVANCRKDFLHKRSRELVDSYDAIVIEDLNMKEMSQCLNFGKSVSDNAWGMFTTFLKYKLENEGKLLVKVNKWFPSSKTCHYCGGINKELELSDKEWICSSCGCTVDRDYNASKNIRDEGLRLLALIA</sequence>
<dbReference type="GO" id="GO:0046872">
    <property type="term" value="F:metal ion binding"/>
    <property type="evidence" value="ECO:0007669"/>
    <property type="project" value="UniProtKB-KW"/>
</dbReference>
<dbReference type="Pfam" id="PF12323">
    <property type="entry name" value="HTH_OrfB_IS605"/>
    <property type="match status" value="1"/>
</dbReference>
<evidence type="ECO:0000313" key="11">
    <source>
        <dbReference type="Proteomes" id="UP000005104"/>
    </source>
</evidence>
<dbReference type="NCBIfam" id="TIGR01766">
    <property type="entry name" value="IS200/IS605 family accessory protein TnpB-like domain"/>
    <property type="match status" value="1"/>
</dbReference>